<dbReference type="AlphaFoldDB" id="A0A0J1HF06"/>
<dbReference type="STRING" id="320778.ABT57_06405"/>
<reference evidence="1 2" key="1">
    <citation type="submission" date="2015-05" db="EMBL/GenBank/DDBJ databases">
        <title>Photobacterium galathea sp. nov.</title>
        <authorList>
            <person name="Machado H."/>
            <person name="Gram L."/>
        </authorList>
    </citation>
    <scope>NUCLEOTIDE SEQUENCE [LARGE SCALE GENOMIC DNA]</scope>
    <source>
        <strain evidence="1 2">DSM 22954</strain>
    </source>
</reference>
<dbReference type="Proteomes" id="UP000035909">
    <property type="component" value="Unassembled WGS sequence"/>
</dbReference>
<dbReference type="InterPro" id="IPR025915">
    <property type="entry name" value="Phage_gp49_66"/>
</dbReference>
<comment type="caution">
    <text evidence="1">The sequence shown here is derived from an EMBL/GenBank/DDBJ whole genome shotgun (WGS) entry which is preliminary data.</text>
</comment>
<evidence type="ECO:0008006" key="3">
    <source>
        <dbReference type="Google" id="ProtNLM"/>
    </source>
</evidence>
<sequence>MNELTRRNEIQDMMDKKGLTAPRVTVESIAERIHSVEYVKHTLPTGGILRWCVINMVNGFSVTGKPSACCSPENDDEEIGKKVAFDNAYREIWQLEGYLLCEKLAEVPHAA</sequence>
<keyword evidence="2" id="KW-1185">Reference proteome</keyword>
<dbReference type="OrthoDB" id="5688154at2"/>
<evidence type="ECO:0000313" key="2">
    <source>
        <dbReference type="Proteomes" id="UP000035909"/>
    </source>
</evidence>
<dbReference type="Pfam" id="PF13876">
    <property type="entry name" value="Phage_gp49_66"/>
    <property type="match status" value="1"/>
</dbReference>
<gene>
    <name evidence="1" type="ORF">ABT57_06405</name>
</gene>
<evidence type="ECO:0000313" key="1">
    <source>
        <dbReference type="EMBL" id="KLV10204.1"/>
    </source>
</evidence>
<proteinExistence type="predicted"/>
<accession>A0A0J1HF06</accession>
<name>A0A0J1HF06_9GAMM</name>
<dbReference type="PATRIC" id="fig|320778.3.peg.1378"/>
<protein>
    <recommendedName>
        <fullName evidence="3">Phage protein</fullName>
    </recommendedName>
</protein>
<dbReference type="EMBL" id="LDOU01000006">
    <property type="protein sequence ID" value="KLV10204.1"/>
    <property type="molecule type" value="Genomic_DNA"/>
</dbReference>
<dbReference type="RefSeq" id="WP_047884367.1">
    <property type="nucleotide sequence ID" value="NZ_LDOU01000006.1"/>
</dbReference>
<organism evidence="1 2">
    <name type="scientific">Photobacterium ganghwense</name>
    <dbReference type="NCBI Taxonomy" id="320778"/>
    <lineage>
        <taxon>Bacteria</taxon>
        <taxon>Pseudomonadati</taxon>
        <taxon>Pseudomonadota</taxon>
        <taxon>Gammaproteobacteria</taxon>
        <taxon>Vibrionales</taxon>
        <taxon>Vibrionaceae</taxon>
        <taxon>Photobacterium</taxon>
    </lineage>
</organism>